<dbReference type="InterPro" id="IPR016169">
    <property type="entry name" value="FAD-bd_PCMH_sub2"/>
</dbReference>
<dbReference type="GO" id="GO:0005739">
    <property type="term" value="C:mitochondrion"/>
    <property type="evidence" value="ECO:0007669"/>
    <property type="project" value="TreeGrafter"/>
</dbReference>
<dbReference type="GO" id="GO:1903457">
    <property type="term" value="P:lactate catabolic process"/>
    <property type="evidence" value="ECO:0007669"/>
    <property type="project" value="TreeGrafter"/>
</dbReference>
<dbReference type="OrthoDB" id="5069033at2759"/>
<keyword evidence="2" id="KW-0274">FAD</keyword>
<name>A0A8H4KAS9_9HYPO</name>
<dbReference type="InterPro" id="IPR006094">
    <property type="entry name" value="Oxid_FAD_bind_N"/>
</dbReference>
<comment type="caution">
    <text evidence="4">The sequence shown here is derived from an EMBL/GenBank/DDBJ whole genome shotgun (WGS) entry which is preliminary data.</text>
</comment>
<dbReference type="InterPro" id="IPR016164">
    <property type="entry name" value="FAD-linked_Oxase-like_C"/>
</dbReference>
<reference evidence="4 5" key="1">
    <citation type="submission" date="2020-01" db="EMBL/GenBank/DDBJ databases">
        <title>Identification and distribution of gene clusters putatively required for synthesis of sphingolipid metabolism inhibitors in phylogenetically diverse species of the filamentous fungus Fusarium.</title>
        <authorList>
            <person name="Kim H.-S."/>
            <person name="Busman M."/>
            <person name="Brown D.W."/>
            <person name="Divon H."/>
            <person name="Uhlig S."/>
            <person name="Proctor R.H."/>
        </authorList>
    </citation>
    <scope>NUCLEOTIDE SEQUENCE [LARGE SCALE GENOMIC DNA]</scope>
    <source>
        <strain evidence="4 5">NRRL 20459</strain>
    </source>
</reference>
<evidence type="ECO:0000313" key="5">
    <source>
        <dbReference type="Proteomes" id="UP000554235"/>
    </source>
</evidence>
<evidence type="ECO:0000256" key="1">
    <source>
        <dbReference type="ARBA" id="ARBA00022630"/>
    </source>
</evidence>
<keyword evidence="1" id="KW-0285">Flavoprotein</keyword>
<dbReference type="SUPFAM" id="SSF56176">
    <property type="entry name" value="FAD-binding/transporter-associated domain-like"/>
    <property type="match status" value="1"/>
</dbReference>
<organism evidence="4 5">
    <name type="scientific">Fusarium albosuccineum</name>
    <dbReference type="NCBI Taxonomy" id="1237068"/>
    <lineage>
        <taxon>Eukaryota</taxon>
        <taxon>Fungi</taxon>
        <taxon>Dikarya</taxon>
        <taxon>Ascomycota</taxon>
        <taxon>Pezizomycotina</taxon>
        <taxon>Sordariomycetes</taxon>
        <taxon>Hypocreomycetidae</taxon>
        <taxon>Hypocreales</taxon>
        <taxon>Nectriaceae</taxon>
        <taxon>Fusarium</taxon>
        <taxon>Fusarium decemcellulare species complex</taxon>
    </lineage>
</organism>
<dbReference type="InterPro" id="IPR016166">
    <property type="entry name" value="FAD-bd_PCMH"/>
</dbReference>
<dbReference type="InterPro" id="IPR016171">
    <property type="entry name" value="Vanillyl_alc_oxidase_C-sub2"/>
</dbReference>
<dbReference type="InterPro" id="IPR036318">
    <property type="entry name" value="FAD-bd_PCMH-like_sf"/>
</dbReference>
<feature type="domain" description="FAD-binding PCMH-type" evidence="3">
    <location>
        <begin position="47"/>
        <end position="222"/>
    </location>
</feature>
<dbReference type="Proteomes" id="UP000554235">
    <property type="component" value="Unassembled WGS sequence"/>
</dbReference>
<gene>
    <name evidence="4" type="ORF">FALBO_17059</name>
</gene>
<dbReference type="Gene3D" id="3.30.465.10">
    <property type="match status" value="1"/>
</dbReference>
<dbReference type="Gene3D" id="1.10.45.10">
    <property type="entry name" value="Vanillyl-alcohol Oxidase, Chain A, domain 4"/>
    <property type="match status" value="1"/>
</dbReference>
<dbReference type="InterPro" id="IPR016170">
    <property type="entry name" value="Cytok_DH_C_sf"/>
</dbReference>
<dbReference type="Gene3D" id="3.30.43.10">
    <property type="entry name" value="Uridine Diphospho-n-acetylenolpyruvylglucosamine Reductase, domain 2"/>
    <property type="match status" value="1"/>
</dbReference>
<dbReference type="EMBL" id="JAADYS010003514">
    <property type="protein sequence ID" value="KAF4446556.1"/>
    <property type="molecule type" value="Genomic_DNA"/>
</dbReference>
<dbReference type="AlphaFoldDB" id="A0A8H4KAS9"/>
<keyword evidence="5" id="KW-1185">Reference proteome</keyword>
<sequence>MLLPLRGFFSRASVIVGDGNVSRDPSWGAPEGLQGDHSYGDPFPLDKPHIPMGAVRPATVGEVREVVKLANELRVPIWTVSRGKNLGVILDLHRMRRIIEINEEYAYAIVEPGVTFMDLYDEIQKQGLNLWLSVPALGWGSIVGNTLERGIGYTPEGAHYKHQSGMEVVLPNGDLLRTGMGAVKDSKIFPLYSGGFGPGLDGLFFQSNFGVVTKMGIHMSPAPQSYTSIQVDMPDVSDVVPLVGAMTDLMRRRLILNPPQLFDKATLVLSSQDPDVIAALGPYAALDKHIPDELIDRICVDHGFPAWRANFALYGPPEAISGVFAAVKHTFDGIPAAKLTSRTCTAPPGTYLKGSQVPPGFLPQNGVPSIEALKALTSTKDGLWHNCFSPVVPPSGRELYDWYLSARAITTAHDLNFVADFHVFDRYFIAINLVFFHPLAHGRLRGLQVDLMKDCHKRGLLEYRAHISFMDMTAANQDFNNRSFSRFTTLLKDSIDPNGVLSPGKSGIWNSGAGSETARSWL</sequence>
<dbReference type="PANTHER" id="PTHR11748">
    <property type="entry name" value="D-LACTATE DEHYDROGENASE"/>
    <property type="match status" value="1"/>
</dbReference>
<dbReference type="PANTHER" id="PTHR11748:SF114">
    <property type="entry name" value="ARYL-ALCOHOL OXIDASE VANILLYL-ALCOHOL OXIDASE (AFU_ORTHOLOGUE AFUA_3G09500)-RELATED"/>
    <property type="match status" value="1"/>
</dbReference>
<dbReference type="SUPFAM" id="SSF55103">
    <property type="entry name" value="FAD-linked oxidases, C-terminal domain"/>
    <property type="match status" value="1"/>
</dbReference>
<evidence type="ECO:0000259" key="3">
    <source>
        <dbReference type="PROSITE" id="PS51387"/>
    </source>
</evidence>
<dbReference type="Pfam" id="PF01565">
    <property type="entry name" value="FAD_binding_4"/>
    <property type="match status" value="1"/>
</dbReference>
<proteinExistence type="predicted"/>
<dbReference type="GO" id="GO:0008720">
    <property type="term" value="F:D-lactate dehydrogenase (NAD+) activity"/>
    <property type="evidence" value="ECO:0007669"/>
    <property type="project" value="TreeGrafter"/>
</dbReference>
<evidence type="ECO:0000256" key="2">
    <source>
        <dbReference type="ARBA" id="ARBA00022827"/>
    </source>
</evidence>
<dbReference type="PROSITE" id="PS51387">
    <property type="entry name" value="FAD_PCMH"/>
    <property type="match status" value="1"/>
</dbReference>
<protein>
    <submittedName>
        <fullName evidence="4">FAD linked oxidase domain</fullName>
    </submittedName>
</protein>
<dbReference type="GO" id="GO:0004458">
    <property type="term" value="F:D-lactate dehydrogenase (cytochrome) activity"/>
    <property type="evidence" value="ECO:0007669"/>
    <property type="project" value="TreeGrafter"/>
</dbReference>
<dbReference type="InterPro" id="IPR016167">
    <property type="entry name" value="FAD-bd_PCMH_sub1"/>
</dbReference>
<dbReference type="Gene3D" id="3.40.462.10">
    <property type="entry name" value="FAD-linked oxidases, C-terminal domain"/>
    <property type="match status" value="1"/>
</dbReference>
<accession>A0A8H4KAS9</accession>
<evidence type="ECO:0000313" key="4">
    <source>
        <dbReference type="EMBL" id="KAF4446556.1"/>
    </source>
</evidence>
<dbReference type="GO" id="GO:0071949">
    <property type="term" value="F:FAD binding"/>
    <property type="evidence" value="ECO:0007669"/>
    <property type="project" value="InterPro"/>
</dbReference>